<evidence type="ECO:0000256" key="3">
    <source>
        <dbReference type="ARBA" id="ARBA00022480"/>
    </source>
</evidence>
<evidence type="ECO:0000256" key="6">
    <source>
        <dbReference type="ARBA" id="ARBA00022989"/>
    </source>
</evidence>
<keyword evidence="9 12" id="KW-0675">Receptor</keyword>
<organism evidence="14 15">
    <name type="scientific">Anolis carolinensis</name>
    <name type="common">Green anole</name>
    <name type="synonym">American chameleon</name>
    <dbReference type="NCBI Taxonomy" id="28377"/>
    <lineage>
        <taxon>Eukaryota</taxon>
        <taxon>Metazoa</taxon>
        <taxon>Chordata</taxon>
        <taxon>Craniata</taxon>
        <taxon>Vertebrata</taxon>
        <taxon>Euteleostomi</taxon>
        <taxon>Lepidosauria</taxon>
        <taxon>Squamata</taxon>
        <taxon>Bifurcata</taxon>
        <taxon>Unidentata</taxon>
        <taxon>Episquamata</taxon>
        <taxon>Toxicofera</taxon>
        <taxon>Iguania</taxon>
        <taxon>Dactyloidae</taxon>
        <taxon>Anolis</taxon>
    </lineage>
</organism>
<dbReference type="GO" id="GO:0033038">
    <property type="term" value="F:bitter taste receptor activity"/>
    <property type="evidence" value="ECO:0000318"/>
    <property type="project" value="GO_Central"/>
</dbReference>
<evidence type="ECO:0000256" key="8">
    <source>
        <dbReference type="ARBA" id="ARBA00023136"/>
    </source>
</evidence>
<dbReference type="GO" id="GO:0016020">
    <property type="term" value="C:membrane"/>
    <property type="evidence" value="ECO:0000318"/>
    <property type="project" value="GO_Central"/>
</dbReference>
<keyword evidence="5 12" id="KW-0812">Transmembrane</keyword>
<keyword evidence="10 12" id="KW-0807">Transducer</keyword>
<reference evidence="14" key="2">
    <citation type="submission" date="2025-08" db="UniProtKB">
        <authorList>
            <consortium name="Ensembl"/>
        </authorList>
    </citation>
    <scope>IDENTIFICATION</scope>
</reference>
<dbReference type="SUPFAM" id="SSF81321">
    <property type="entry name" value="Family A G protein-coupled receptor-like"/>
    <property type="match status" value="1"/>
</dbReference>
<evidence type="ECO:0000256" key="5">
    <source>
        <dbReference type="ARBA" id="ARBA00022692"/>
    </source>
</evidence>
<keyword evidence="6 13" id="KW-1133">Transmembrane helix</keyword>
<keyword evidence="4 12" id="KW-0716">Sensory transduction</keyword>
<comment type="subcellular location">
    <subcellularLocation>
        <location evidence="1 12">Membrane</location>
        <topology evidence="1 12">Multi-pass membrane protein</topology>
    </subcellularLocation>
</comment>
<dbReference type="Proteomes" id="UP000001646">
    <property type="component" value="Unplaced"/>
</dbReference>
<dbReference type="Ensembl" id="ENSACAT00000053354.1">
    <property type="protein sequence ID" value="ENSACAP00000031377.1"/>
    <property type="gene ID" value="ENSACAG00000034747.1"/>
</dbReference>
<feature type="transmembrane region" description="Helical" evidence="13">
    <location>
        <begin position="100"/>
        <end position="122"/>
    </location>
</feature>
<keyword evidence="15" id="KW-1185">Reference proteome</keyword>
<dbReference type="InParanoid" id="A0A803T837"/>
<protein>
    <recommendedName>
        <fullName evidence="12">Taste receptor type 2</fullName>
    </recommendedName>
</protein>
<keyword evidence="8 12" id="KW-0472">Membrane</keyword>
<feature type="transmembrane region" description="Helical" evidence="13">
    <location>
        <begin position="242"/>
        <end position="268"/>
    </location>
</feature>
<evidence type="ECO:0000256" key="11">
    <source>
        <dbReference type="RuleBase" id="RU004423"/>
    </source>
</evidence>
<dbReference type="Gene3D" id="1.20.1070.10">
    <property type="entry name" value="Rhodopsin 7-helix transmembrane proteins"/>
    <property type="match status" value="1"/>
</dbReference>
<evidence type="ECO:0000256" key="4">
    <source>
        <dbReference type="ARBA" id="ARBA00022606"/>
    </source>
</evidence>
<keyword evidence="7 12" id="KW-0297">G-protein coupled receptor</keyword>
<evidence type="ECO:0000313" key="14">
    <source>
        <dbReference type="Ensembl" id="ENSACAP00000031377.1"/>
    </source>
</evidence>
<dbReference type="GO" id="GO:0004930">
    <property type="term" value="F:G protein-coupled receptor activity"/>
    <property type="evidence" value="ECO:0007669"/>
    <property type="project" value="UniProtKB-KW"/>
</dbReference>
<dbReference type="AlphaFoldDB" id="A0A803T837"/>
<dbReference type="GO" id="GO:0001580">
    <property type="term" value="P:detection of chemical stimulus involved in sensory perception of bitter taste"/>
    <property type="evidence" value="ECO:0000318"/>
    <property type="project" value="GO_Central"/>
</dbReference>
<evidence type="ECO:0000256" key="13">
    <source>
        <dbReference type="SAM" id="Phobius"/>
    </source>
</evidence>
<feature type="transmembrane region" description="Helical" evidence="13">
    <location>
        <begin position="200"/>
        <end position="222"/>
    </location>
</feature>
<evidence type="ECO:0000256" key="2">
    <source>
        <dbReference type="ARBA" id="ARBA00007376"/>
    </source>
</evidence>
<dbReference type="GeneTree" id="ENSGT01150000286961"/>
<dbReference type="Pfam" id="PF05296">
    <property type="entry name" value="TAS2R"/>
    <property type="match status" value="1"/>
</dbReference>
<name>A0A803T837_ANOCA</name>
<feature type="transmembrane region" description="Helical" evidence="13">
    <location>
        <begin position="142"/>
        <end position="163"/>
    </location>
</feature>
<accession>A0A803T837</accession>
<feature type="transmembrane region" description="Helical" evidence="13">
    <location>
        <begin position="16"/>
        <end position="39"/>
    </location>
</feature>
<reference evidence="14" key="1">
    <citation type="submission" date="2009-12" db="EMBL/GenBank/DDBJ databases">
        <title>The Genome Sequence of Anolis carolinensis (Green Anole Lizard).</title>
        <authorList>
            <consortium name="The Genome Sequencing Platform"/>
            <person name="Di Palma F."/>
            <person name="Alfoldi J."/>
            <person name="Heiman D."/>
            <person name="Young S."/>
            <person name="Grabherr M."/>
            <person name="Johnson J."/>
            <person name="Lander E.S."/>
            <person name="Lindblad-Toh K."/>
        </authorList>
    </citation>
    <scope>NUCLEOTIDE SEQUENCE [LARGE SCALE GENOMIC DNA]</scope>
    <source>
        <strain evidence="14">JBL SC #1</strain>
    </source>
</reference>
<comment type="similarity">
    <text evidence="2 11">Belongs to the G-protein coupled receptor T2R family.</text>
</comment>
<evidence type="ECO:0000313" key="15">
    <source>
        <dbReference type="Proteomes" id="UP000001646"/>
    </source>
</evidence>
<evidence type="ECO:0000256" key="7">
    <source>
        <dbReference type="ARBA" id="ARBA00023040"/>
    </source>
</evidence>
<sequence length="319" mass="36442">MIKVTAMALIMSPLGVLAWATFGILNVMALLGNGFIIVVNGHQWLQSKKMIPYKFLLTTLSTSRFLLQMDSVVGHFMYLIFAEIQKETHLYASRAEVVNFIWMFLNMVSLWNASWLSMLYCVKVTNFANRLFIWLKARVNMLVPRLLGISIIVSTVFFFPSAAKYYRKKKWCNLTDAVPRNSSQREGCNDAFDVFHFPQLFLASVNFGLTLTASCLLLTSLWKHTNNLEKSGAAFKDLSTQLHFKVMMPLLVSLLFYVLYFPCFVLAVGDIFEFGRLERWASEIVLPLYAFVQSIILILTNPELKKVAASILIIRQRAS</sequence>
<keyword evidence="3 12" id="KW-0919">Taste</keyword>
<dbReference type="PANTHER" id="PTHR11394">
    <property type="entry name" value="TASTE RECEPTOR TYPE 2"/>
    <property type="match status" value="1"/>
</dbReference>
<evidence type="ECO:0000256" key="9">
    <source>
        <dbReference type="ARBA" id="ARBA00023170"/>
    </source>
</evidence>
<evidence type="ECO:0000256" key="10">
    <source>
        <dbReference type="ARBA" id="ARBA00023224"/>
    </source>
</evidence>
<evidence type="ECO:0000256" key="12">
    <source>
        <dbReference type="RuleBase" id="RU004424"/>
    </source>
</evidence>
<proteinExistence type="inferred from homology"/>
<dbReference type="FunFam" id="1.20.1070.10:FF:000055">
    <property type="entry name" value="Taste receptor type 2"/>
    <property type="match status" value="1"/>
</dbReference>
<reference evidence="14" key="3">
    <citation type="submission" date="2025-09" db="UniProtKB">
        <authorList>
            <consortium name="Ensembl"/>
        </authorList>
    </citation>
    <scope>IDENTIFICATION</scope>
</reference>
<feature type="transmembrane region" description="Helical" evidence="13">
    <location>
        <begin position="280"/>
        <end position="299"/>
    </location>
</feature>
<dbReference type="PANTHER" id="PTHR11394:SF47">
    <property type="entry name" value="TASTE RECEPTOR TYPE 2 MEMBER 40"/>
    <property type="match status" value="1"/>
</dbReference>
<dbReference type="InterPro" id="IPR007960">
    <property type="entry name" value="TAS2R"/>
</dbReference>
<evidence type="ECO:0000256" key="1">
    <source>
        <dbReference type="ARBA" id="ARBA00004141"/>
    </source>
</evidence>
<feature type="transmembrane region" description="Helical" evidence="13">
    <location>
        <begin position="51"/>
        <end position="80"/>
    </location>
</feature>